<keyword evidence="2" id="KW-1185">Reference proteome</keyword>
<name>A0ACB8CPW4_DERSI</name>
<evidence type="ECO:0000313" key="2">
    <source>
        <dbReference type="Proteomes" id="UP000821865"/>
    </source>
</evidence>
<organism evidence="1 2">
    <name type="scientific">Dermacentor silvarum</name>
    <name type="common">Tick</name>
    <dbReference type="NCBI Taxonomy" id="543639"/>
    <lineage>
        <taxon>Eukaryota</taxon>
        <taxon>Metazoa</taxon>
        <taxon>Ecdysozoa</taxon>
        <taxon>Arthropoda</taxon>
        <taxon>Chelicerata</taxon>
        <taxon>Arachnida</taxon>
        <taxon>Acari</taxon>
        <taxon>Parasitiformes</taxon>
        <taxon>Ixodida</taxon>
        <taxon>Ixodoidea</taxon>
        <taxon>Ixodidae</taxon>
        <taxon>Rhipicephalinae</taxon>
        <taxon>Dermacentor</taxon>
    </lineage>
</organism>
<dbReference type="Proteomes" id="UP000821865">
    <property type="component" value="Chromosome 5"/>
</dbReference>
<gene>
    <name evidence="1" type="ORF">HPB49_004925</name>
</gene>
<evidence type="ECO:0000313" key="1">
    <source>
        <dbReference type="EMBL" id="KAH7949070.1"/>
    </source>
</evidence>
<proteinExistence type="predicted"/>
<protein>
    <submittedName>
        <fullName evidence="1">Uncharacterized protein</fullName>
    </submittedName>
</protein>
<sequence>MYSTRTELMAIPDFLEWALETFHHHVYTDSQAAHRACANVLYTDPVLQKIWHQARLLRECGHDVTIHWVPAHCSNPGNEKAHRLARAHLSTALARASDTPYPLLEFRQATLLTPFLLNRFHRGGTPPNITGFCSTCKCRADLNHLFWECPFYIPPRLRAVATIKRGPWPSSLRIWACPDPTPPDHAIELWRALLLFLQDPAAPPVGAATATRAMRPPLSCLQDDIAVRQGLMTFVAQLRVLPQRMRSKGLTNAMSLGECITFAKTACPTHSKVISQVEVGTQYSLPLADKSVECSFKAGRESRSVQTTETVDQSSYTSATVSTIIRSAEKFEKEKCSLDSGRKRIRQGAHKEMEEALYEWFLGARAPNLPITGMILATKAKQFALLINNVDFHPRGGWIERCLHRRTDARTLVRS</sequence>
<dbReference type="EMBL" id="CM023474">
    <property type="protein sequence ID" value="KAH7949070.1"/>
    <property type="molecule type" value="Genomic_DNA"/>
</dbReference>
<comment type="caution">
    <text evidence="1">The sequence shown here is derived from an EMBL/GenBank/DDBJ whole genome shotgun (WGS) entry which is preliminary data.</text>
</comment>
<accession>A0ACB8CPW4</accession>
<reference evidence="1" key="1">
    <citation type="submission" date="2020-05" db="EMBL/GenBank/DDBJ databases">
        <title>Large-scale comparative analyses of tick genomes elucidate their genetic diversity and vector capacities.</title>
        <authorList>
            <person name="Jia N."/>
            <person name="Wang J."/>
            <person name="Shi W."/>
            <person name="Du L."/>
            <person name="Sun Y."/>
            <person name="Zhan W."/>
            <person name="Jiang J."/>
            <person name="Wang Q."/>
            <person name="Zhang B."/>
            <person name="Ji P."/>
            <person name="Sakyi L.B."/>
            <person name="Cui X."/>
            <person name="Yuan T."/>
            <person name="Jiang B."/>
            <person name="Yang W."/>
            <person name="Lam T.T.-Y."/>
            <person name="Chang Q."/>
            <person name="Ding S."/>
            <person name="Wang X."/>
            <person name="Zhu J."/>
            <person name="Ruan X."/>
            <person name="Zhao L."/>
            <person name="Wei J."/>
            <person name="Que T."/>
            <person name="Du C."/>
            <person name="Cheng J."/>
            <person name="Dai P."/>
            <person name="Han X."/>
            <person name="Huang E."/>
            <person name="Gao Y."/>
            <person name="Liu J."/>
            <person name="Shao H."/>
            <person name="Ye R."/>
            <person name="Li L."/>
            <person name="Wei W."/>
            <person name="Wang X."/>
            <person name="Wang C."/>
            <person name="Yang T."/>
            <person name="Huo Q."/>
            <person name="Li W."/>
            <person name="Guo W."/>
            <person name="Chen H."/>
            <person name="Zhou L."/>
            <person name="Ni X."/>
            <person name="Tian J."/>
            <person name="Zhou Y."/>
            <person name="Sheng Y."/>
            <person name="Liu T."/>
            <person name="Pan Y."/>
            <person name="Xia L."/>
            <person name="Li J."/>
            <person name="Zhao F."/>
            <person name="Cao W."/>
        </authorList>
    </citation>
    <scope>NUCLEOTIDE SEQUENCE</scope>
    <source>
        <strain evidence="1">Dsil-2018</strain>
    </source>
</reference>